<dbReference type="InterPro" id="IPR011006">
    <property type="entry name" value="CheY-like_superfamily"/>
</dbReference>
<dbReference type="InterPro" id="IPR046947">
    <property type="entry name" value="LytR-like"/>
</dbReference>
<feature type="domain" description="Response regulatory" evidence="2">
    <location>
        <begin position="2"/>
        <end position="117"/>
    </location>
</feature>
<proteinExistence type="predicted"/>
<dbReference type="PANTHER" id="PTHR37299:SF1">
    <property type="entry name" value="STAGE 0 SPORULATION PROTEIN A HOMOLOG"/>
    <property type="match status" value="1"/>
</dbReference>
<dbReference type="EMBL" id="JBHUOM010000035">
    <property type="protein sequence ID" value="MFD2937521.1"/>
    <property type="molecule type" value="Genomic_DNA"/>
</dbReference>
<evidence type="ECO:0000259" key="3">
    <source>
        <dbReference type="PROSITE" id="PS50930"/>
    </source>
</evidence>
<evidence type="ECO:0000256" key="1">
    <source>
        <dbReference type="PROSITE-ProRule" id="PRU00169"/>
    </source>
</evidence>
<dbReference type="PROSITE" id="PS50110">
    <property type="entry name" value="RESPONSE_REGULATORY"/>
    <property type="match status" value="1"/>
</dbReference>
<feature type="modified residue" description="4-aspartylphosphate" evidence="1">
    <location>
        <position position="57"/>
    </location>
</feature>
<dbReference type="Pfam" id="PF04397">
    <property type="entry name" value="LytTR"/>
    <property type="match status" value="1"/>
</dbReference>
<sequence>MNVLIIEDEKRTAQRLESLLMQYDTTIRVLAQLPSVAKGLAWFADPANGKPDLLLLDIHLEDGSGFQLIEQAKLTLPIIFTTAFDEYTLRAFKTNSIDYLLKPIDEVELGAALDKFKSLRSSPTPDLTALLQLLGQTPPVGSPQVMYKERFMVTIGPRIRSIETADIAYFFFADKATWLTTREGQHVSIEYSLDKLSELLNPIRFFRVNRAYLVALDSIRTIHAFSGGKLKVDLNPKPNDEVFVSGDRITPFKEWLGK</sequence>
<feature type="domain" description="HTH LytTR-type" evidence="3">
    <location>
        <begin position="151"/>
        <end position="258"/>
    </location>
</feature>
<comment type="caution">
    <text evidence="4">The sequence shown here is derived from an EMBL/GenBank/DDBJ whole genome shotgun (WGS) entry which is preliminary data.</text>
</comment>
<dbReference type="PROSITE" id="PS50930">
    <property type="entry name" value="HTH_LYTTR"/>
    <property type="match status" value="1"/>
</dbReference>
<dbReference type="Proteomes" id="UP001597512">
    <property type="component" value="Unassembled WGS sequence"/>
</dbReference>
<evidence type="ECO:0000259" key="2">
    <source>
        <dbReference type="PROSITE" id="PS50110"/>
    </source>
</evidence>
<dbReference type="Pfam" id="PF00072">
    <property type="entry name" value="Response_reg"/>
    <property type="match status" value="1"/>
</dbReference>
<dbReference type="RefSeq" id="WP_381507679.1">
    <property type="nucleotide sequence ID" value="NZ_JBHUOM010000035.1"/>
</dbReference>
<reference evidence="5" key="1">
    <citation type="journal article" date="2019" name="Int. J. Syst. Evol. Microbiol.">
        <title>The Global Catalogue of Microorganisms (GCM) 10K type strain sequencing project: providing services to taxonomists for standard genome sequencing and annotation.</title>
        <authorList>
            <consortium name="The Broad Institute Genomics Platform"/>
            <consortium name="The Broad Institute Genome Sequencing Center for Infectious Disease"/>
            <person name="Wu L."/>
            <person name="Ma J."/>
        </authorList>
    </citation>
    <scope>NUCLEOTIDE SEQUENCE [LARGE SCALE GENOMIC DNA]</scope>
    <source>
        <strain evidence="5">KCTC 52490</strain>
    </source>
</reference>
<dbReference type="SMART" id="SM00448">
    <property type="entry name" value="REC"/>
    <property type="match status" value="1"/>
</dbReference>
<evidence type="ECO:0000313" key="4">
    <source>
        <dbReference type="EMBL" id="MFD2937521.1"/>
    </source>
</evidence>
<keyword evidence="1" id="KW-0597">Phosphoprotein</keyword>
<dbReference type="Gene3D" id="3.40.50.2300">
    <property type="match status" value="1"/>
</dbReference>
<dbReference type="Gene3D" id="2.40.50.1020">
    <property type="entry name" value="LytTr DNA-binding domain"/>
    <property type="match status" value="1"/>
</dbReference>
<dbReference type="InterPro" id="IPR007492">
    <property type="entry name" value="LytTR_DNA-bd_dom"/>
</dbReference>
<dbReference type="SUPFAM" id="SSF52172">
    <property type="entry name" value="CheY-like"/>
    <property type="match status" value="1"/>
</dbReference>
<dbReference type="InterPro" id="IPR001789">
    <property type="entry name" value="Sig_transdc_resp-reg_receiver"/>
</dbReference>
<dbReference type="SMART" id="SM00850">
    <property type="entry name" value="LytTR"/>
    <property type="match status" value="1"/>
</dbReference>
<gene>
    <name evidence="4" type="ORF">ACFS25_27355</name>
</gene>
<evidence type="ECO:0000313" key="5">
    <source>
        <dbReference type="Proteomes" id="UP001597512"/>
    </source>
</evidence>
<keyword evidence="5" id="KW-1185">Reference proteome</keyword>
<dbReference type="PANTHER" id="PTHR37299">
    <property type="entry name" value="TRANSCRIPTIONAL REGULATOR-RELATED"/>
    <property type="match status" value="1"/>
</dbReference>
<accession>A0ABW6APY8</accession>
<protein>
    <submittedName>
        <fullName evidence="4">LytR/AlgR family response regulator transcription factor</fullName>
    </submittedName>
</protein>
<name>A0ABW6APY8_9BACT</name>
<organism evidence="4 5">
    <name type="scientific">Spirosoma flavum</name>
    <dbReference type="NCBI Taxonomy" id="2048557"/>
    <lineage>
        <taxon>Bacteria</taxon>
        <taxon>Pseudomonadati</taxon>
        <taxon>Bacteroidota</taxon>
        <taxon>Cytophagia</taxon>
        <taxon>Cytophagales</taxon>
        <taxon>Cytophagaceae</taxon>
        <taxon>Spirosoma</taxon>
    </lineage>
</organism>